<sequence length="244" mass="25836">MSELTPSANQPRRGAVDRIRGRTAYGLVVGATWEGGRVSDLHCPATLLVARHGDAGYPHPAVLSDDGGWLTDTGRAQVLELADSLRSRNVAAVYTSRLQRAVESGVVAAEALGVGSRVVDGLEEFSVGALAGREHDDAELLGVFEAWKAGHLGTVVPGGESGRAVLDRYRSALEEIADLHRGETVLVFTHGGVMSFAVPRMGRNVRSDLAEQLYLPNCAVAEVLVDADDVTVVSWPGSTDRSVV</sequence>
<name>A0ABR4X9H6_9MICO</name>
<evidence type="ECO:0008006" key="3">
    <source>
        <dbReference type="Google" id="ProtNLM"/>
    </source>
</evidence>
<dbReference type="SMART" id="SM00855">
    <property type="entry name" value="PGAM"/>
    <property type="match status" value="1"/>
</dbReference>
<dbReference type="InterPro" id="IPR013078">
    <property type="entry name" value="His_Pase_superF_clade-1"/>
</dbReference>
<comment type="caution">
    <text evidence="1">The sequence shown here is derived from an EMBL/GenBank/DDBJ whole genome shotgun (WGS) entry which is preliminary data.</text>
</comment>
<accession>A0ABR4X9H6</accession>
<dbReference type="Proteomes" id="UP000029990">
    <property type="component" value="Unassembled WGS sequence"/>
</dbReference>
<keyword evidence="2" id="KW-1185">Reference proteome</keyword>
<reference evidence="1 2" key="1">
    <citation type="submission" date="2013-08" db="EMBL/GenBank/DDBJ databases">
        <title>The genome sequence of Knoellia flava.</title>
        <authorList>
            <person name="Zhu W."/>
            <person name="Wang G."/>
        </authorList>
    </citation>
    <scope>NUCLEOTIDE SEQUENCE [LARGE SCALE GENOMIC DNA]</scope>
    <source>
        <strain evidence="1 2">TL1</strain>
    </source>
</reference>
<dbReference type="PANTHER" id="PTHR48100">
    <property type="entry name" value="BROAD-SPECIFICITY PHOSPHATASE YOR283W-RELATED"/>
    <property type="match status" value="1"/>
</dbReference>
<dbReference type="Gene3D" id="3.40.50.1240">
    <property type="entry name" value="Phosphoglycerate mutase-like"/>
    <property type="match status" value="1"/>
</dbReference>
<dbReference type="EMBL" id="AVPI01000077">
    <property type="protein sequence ID" value="KGN28892.1"/>
    <property type="molecule type" value="Genomic_DNA"/>
</dbReference>
<organism evidence="1 2">
    <name type="scientific">Knoellia flava TL1</name>
    <dbReference type="NCBI Taxonomy" id="1385518"/>
    <lineage>
        <taxon>Bacteria</taxon>
        <taxon>Bacillati</taxon>
        <taxon>Actinomycetota</taxon>
        <taxon>Actinomycetes</taxon>
        <taxon>Micrococcales</taxon>
        <taxon>Intrasporangiaceae</taxon>
        <taxon>Knoellia</taxon>
    </lineage>
</organism>
<dbReference type="SUPFAM" id="SSF53254">
    <property type="entry name" value="Phosphoglycerate mutase-like"/>
    <property type="match status" value="1"/>
</dbReference>
<dbReference type="InterPro" id="IPR029033">
    <property type="entry name" value="His_PPase_superfam"/>
</dbReference>
<protein>
    <recommendedName>
        <fullName evidence="3">Phosphoglycerate kinase</fullName>
    </recommendedName>
</protein>
<dbReference type="InterPro" id="IPR050275">
    <property type="entry name" value="PGM_Phosphatase"/>
</dbReference>
<evidence type="ECO:0000313" key="1">
    <source>
        <dbReference type="EMBL" id="KGN28892.1"/>
    </source>
</evidence>
<proteinExistence type="predicted"/>
<dbReference type="PANTHER" id="PTHR48100:SF1">
    <property type="entry name" value="HISTIDINE PHOSPHATASE FAMILY PROTEIN-RELATED"/>
    <property type="match status" value="1"/>
</dbReference>
<dbReference type="CDD" id="cd07067">
    <property type="entry name" value="HP_PGM_like"/>
    <property type="match status" value="1"/>
</dbReference>
<evidence type="ECO:0000313" key="2">
    <source>
        <dbReference type="Proteomes" id="UP000029990"/>
    </source>
</evidence>
<gene>
    <name evidence="1" type="ORF">N798_16385</name>
</gene>
<dbReference type="Pfam" id="PF00300">
    <property type="entry name" value="His_Phos_1"/>
    <property type="match status" value="1"/>
</dbReference>